<accession>A0A8J7R6I9</accession>
<keyword evidence="4" id="KW-1185">Reference proteome</keyword>
<evidence type="ECO:0000313" key="4">
    <source>
        <dbReference type="Proteomes" id="UP000666240"/>
    </source>
</evidence>
<gene>
    <name evidence="3" type="ORF">J5Y06_09115</name>
</gene>
<feature type="transmembrane region" description="Helical" evidence="1">
    <location>
        <begin position="38"/>
        <end position="67"/>
    </location>
</feature>
<dbReference type="InterPro" id="IPR017015">
    <property type="entry name" value="UCP033367_VanZ"/>
</dbReference>
<dbReference type="AlphaFoldDB" id="A0A8J7R6I9"/>
<dbReference type="PIRSF" id="PIRSF033367">
    <property type="entry name" value="UCP033367_VanZ"/>
    <property type="match status" value="1"/>
</dbReference>
<feature type="domain" description="VanZ-like" evidence="2">
    <location>
        <begin position="36"/>
        <end position="104"/>
    </location>
</feature>
<evidence type="ECO:0000259" key="2">
    <source>
        <dbReference type="Pfam" id="PF04892"/>
    </source>
</evidence>
<feature type="transmembrane region" description="Helical" evidence="1">
    <location>
        <begin position="6"/>
        <end position="26"/>
    </location>
</feature>
<evidence type="ECO:0000256" key="1">
    <source>
        <dbReference type="SAM" id="Phobius"/>
    </source>
</evidence>
<dbReference type="EMBL" id="JAGIYY010000002">
    <property type="protein sequence ID" value="MBP0438807.1"/>
    <property type="molecule type" value="Genomic_DNA"/>
</dbReference>
<protein>
    <submittedName>
        <fullName evidence="3">VanZ family protein</fullName>
    </submittedName>
</protein>
<dbReference type="RefSeq" id="WP_209334820.1">
    <property type="nucleotide sequence ID" value="NZ_JAGIYY010000002.1"/>
</dbReference>
<comment type="caution">
    <text evidence="3">The sequence shown here is derived from an EMBL/GenBank/DDBJ whole genome shotgun (WGS) entry which is preliminary data.</text>
</comment>
<keyword evidence="1" id="KW-0812">Transmembrane</keyword>
<organism evidence="3 4">
    <name type="scientific">Tianweitania sediminis</name>
    <dbReference type="NCBI Taxonomy" id="1502156"/>
    <lineage>
        <taxon>Bacteria</taxon>
        <taxon>Pseudomonadati</taxon>
        <taxon>Pseudomonadota</taxon>
        <taxon>Alphaproteobacteria</taxon>
        <taxon>Hyphomicrobiales</taxon>
        <taxon>Phyllobacteriaceae</taxon>
        <taxon>Tianweitania</taxon>
    </lineage>
</organism>
<keyword evidence="1" id="KW-1133">Transmembrane helix</keyword>
<sequence>MQRVLLVAAWGSLAAIAFVTLSPIGLRPHVGGPNTERLLAFVLLGCLFGLAHPRRLGLVAAILVAAALSFELLQELVPGRHGRLPDALVKCAGGLAGVAGAALLNRLRGRV</sequence>
<keyword evidence="1" id="KW-0472">Membrane</keyword>
<dbReference type="Pfam" id="PF04892">
    <property type="entry name" value="VanZ"/>
    <property type="match status" value="1"/>
</dbReference>
<reference evidence="3" key="1">
    <citation type="submission" date="2021-03" db="EMBL/GenBank/DDBJ databases">
        <title>Genome sequencing and assembly of Tianweitania sediminis.</title>
        <authorList>
            <person name="Chhetri G."/>
        </authorList>
    </citation>
    <scope>NUCLEOTIDE SEQUENCE</scope>
    <source>
        <strain evidence="3">Z8</strain>
    </source>
</reference>
<dbReference type="InterPro" id="IPR006976">
    <property type="entry name" value="VanZ-like"/>
</dbReference>
<feature type="transmembrane region" description="Helical" evidence="1">
    <location>
        <begin position="87"/>
        <end position="105"/>
    </location>
</feature>
<evidence type="ECO:0000313" key="3">
    <source>
        <dbReference type="EMBL" id="MBP0438807.1"/>
    </source>
</evidence>
<dbReference type="Proteomes" id="UP000666240">
    <property type="component" value="Unassembled WGS sequence"/>
</dbReference>
<name>A0A8J7R6I9_9HYPH</name>
<proteinExistence type="predicted"/>